<proteinExistence type="inferred from homology"/>
<evidence type="ECO:0000313" key="9">
    <source>
        <dbReference type="EMBL" id="GLH68038.1"/>
    </source>
</evidence>
<dbReference type="Proteomes" id="UP001165044">
    <property type="component" value="Unassembled WGS sequence"/>
</dbReference>
<dbReference type="InterPro" id="IPR017937">
    <property type="entry name" value="Thioredoxin_CS"/>
</dbReference>
<dbReference type="PIRSF" id="PIRSF000077">
    <property type="entry name" value="Thioredoxin"/>
    <property type="match status" value="1"/>
</dbReference>
<evidence type="ECO:0000256" key="5">
    <source>
        <dbReference type="ARBA" id="ARBA00023284"/>
    </source>
</evidence>
<keyword evidence="3" id="KW-0249">Electron transport</keyword>
<keyword evidence="10" id="KW-1185">Reference proteome</keyword>
<dbReference type="PROSITE" id="PS51352">
    <property type="entry name" value="THIOREDOXIN_2"/>
    <property type="match status" value="1"/>
</dbReference>
<gene>
    <name evidence="9" type="primary">trxA_2</name>
    <name evidence="9" type="ORF">GETHED_24020</name>
</gene>
<dbReference type="SUPFAM" id="SSF52833">
    <property type="entry name" value="Thioredoxin-like"/>
    <property type="match status" value="1"/>
</dbReference>
<dbReference type="RefSeq" id="WP_285609672.1">
    <property type="nucleotide sequence ID" value="NZ_BSDC01000003.1"/>
</dbReference>
<dbReference type="InterPro" id="IPR036249">
    <property type="entry name" value="Thioredoxin-like_sf"/>
</dbReference>
<accession>A0ABQ5Q0I9</accession>
<evidence type="ECO:0000256" key="6">
    <source>
        <dbReference type="NCBIfam" id="TIGR01068"/>
    </source>
</evidence>
<dbReference type="CDD" id="cd02947">
    <property type="entry name" value="TRX_family"/>
    <property type="match status" value="1"/>
</dbReference>
<sequence length="107" mass="11787">MSEVIHLTTEAFHKVSSHGTPILLDFWAPWCGPCRMQGPILDEVARTNEAGAIVAKVNVDEEPLLASQFNVQNIPTLVVLKDGRILRRLVGVQPVHVLLDALQQAEL</sequence>
<reference evidence="9" key="1">
    <citation type="journal article" date="2023" name="Antonie Van Leeuwenhoek">
        <title>Mesoterricola silvestris gen. nov., sp. nov., Mesoterricola sediminis sp. nov., Geothrix oryzae sp. nov., Geothrix edaphica sp. nov., Geothrix rubra sp. nov., and Geothrix limicola sp. nov., six novel members of Acidobacteriota isolated from soils.</title>
        <authorList>
            <person name="Itoh H."/>
            <person name="Sugisawa Y."/>
            <person name="Mise K."/>
            <person name="Xu Z."/>
            <person name="Kuniyasu M."/>
            <person name="Ushijima N."/>
            <person name="Kawano K."/>
            <person name="Kobayashi E."/>
            <person name="Shiratori Y."/>
            <person name="Masuda Y."/>
            <person name="Senoo K."/>
        </authorList>
    </citation>
    <scope>NUCLEOTIDE SEQUENCE</scope>
    <source>
        <strain evidence="9">Red802</strain>
    </source>
</reference>
<evidence type="ECO:0000256" key="3">
    <source>
        <dbReference type="ARBA" id="ARBA00022982"/>
    </source>
</evidence>
<evidence type="ECO:0000256" key="2">
    <source>
        <dbReference type="ARBA" id="ARBA00022448"/>
    </source>
</evidence>
<evidence type="ECO:0000313" key="10">
    <source>
        <dbReference type="Proteomes" id="UP001165044"/>
    </source>
</evidence>
<keyword evidence="5" id="KW-0676">Redox-active center</keyword>
<dbReference type="Pfam" id="PF00085">
    <property type="entry name" value="Thioredoxin"/>
    <property type="match status" value="1"/>
</dbReference>
<dbReference type="EMBL" id="BSDC01000003">
    <property type="protein sequence ID" value="GLH68038.1"/>
    <property type="molecule type" value="Genomic_DNA"/>
</dbReference>
<dbReference type="NCBIfam" id="TIGR01068">
    <property type="entry name" value="thioredoxin"/>
    <property type="match status" value="1"/>
</dbReference>
<keyword evidence="4" id="KW-1015">Disulfide bond</keyword>
<protein>
    <recommendedName>
        <fullName evidence="6 7">Thioredoxin</fullName>
    </recommendedName>
</protein>
<keyword evidence="2" id="KW-0813">Transport</keyword>
<evidence type="ECO:0000256" key="1">
    <source>
        <dbReference type="ARBA" id="ARBA00008987"/>
    </source>
</evidence>
<comment type="similarity">
    <text evidence="1 7">Belongs to the thioredoxin family.</text>
</comment>
<dbReference type="Gene3D" id="3.40.30.10">
    <property type="entry name" value="Glutaredoxin"/>
    <property type="match status" value="1"/>
</dbReference>
<dbReference type="InterPro" id="IPR005746">
    <property type="entry name" value="Thioredoxin"/>
</dbReference>
<name>A0ABQ5Q0I9_9BACT</name>
<comment type="caution">
    <text evidence="9">The sequence shown here is derived from an EMBL/GenBank/DDBJ whole genome shotgun (WGS) entry which is preliminary data.</text>
</comment>
<evidence type="ECO:0000256" key="4">
    <source>
        <dbReference type="ARBA" id="ARBA00023157"/>
    </source>
</evidence>
<evidence type="ECO:0000256" key="7">
    <source>
        <dbReference type="PIRNR" id="PIRNR000077"/>
    </source>
</evidence>
<dbReference type="PANTHER" id="PTHR45663:SF11">
    <property type="entry name" value="GEO12009P1"/>
    <property type="match status" value="1"/>
</dbReference>
<evidence type="ECO:0000259" key="8">
    <source>
        <dbReference type="PROSITE" id="PS51352"/>
    </source>
</evidence>
<feature type="domain" description="Thioredoxin" evidence="8">
    <location>
        <begin position="1"/>
        <end position="107"/>
    </location>
</feature>
<dbReference type="InterPro" id="IPR013766">
    <property type="entry name" value="Thioredoxin_domain"/>
</dbReference>
<dbReference type="PANTHER" id="PTHR45663">
    <property type="entry name" value="GEO12009P1"/>
    <property type="match status" value="1"/>
</dbReference>
<dbReference type="PRINTS" id="PR00421">
    <property type="entry name" value="THIOREDOXIN"/>
</dbReference>
<dbReference type="PROSITE" id="PS00194">
    <property type="entry name" value="THIOREDOXIN_1"/>
    <property type="match status" value="1"/>
</dbReference>
<organism evidence="9 10">
    <name type="scientific">Geothrix edaphica</name>
    <dbReference type="NCBI Taxonomy" id="2927976"/>
    <lineage>
        <taxon>Bacteria</taxon>
        <taxon>Pseudomonadati</taxon>
        <taxon>Acidobacteriota</taxon>
        <taxon>Holophagae</taxon>
        <taxon>Holophagales</taxon>
        <taxon>Holophagaceae</taxon>
        <taxon>Geothrix</taxon>
    </lineage>
</organism>